<dbReference type="EMBL" id="FMXO01000004">
    <property type="protein sequence ID" value="SDB18582.1"/>
    <property type="molecule type" value="Genomic_DNA"/>
</dbReference>
<dbReference type="SUPFAM" id="SSF53756">
    <property type="entry name" value="UDP-Glycosyltransferase/glycogen phosphorylase"/>
    <property type="match status" value="1"/>
</dbReference>
<dbReference type="Pfam" id="PF13692">
    <property type="entry name" value="Glyco_trans_1_4"/>
    <property type="match status" value="1"/>
</dbReference>
<evidence type="ECO:0000313" key="4">
    <source>
        <dbReference type="Proteomes" id="UP000198771"/>
    </source>
</evidence>
<gene>
    <name evidence="3" type="ORF">SAMN05660653_00917</name>
</gene>
<dbReference type="PANTHER" id="PTHR12526">
    <property type="entry name" value="GLYCOSYLTRANSFERASE"/>
    <property type="match status" value="1"/>
</dbReference>
<evidence type="ECO:0000313" key="3">
    <source>
        <dbReference type="EMBL" id="SDB18582.1"/>
    </source>
</evidence>
<evidence type="ECO:0000256" key="2">
    <source>
        <dbReference type="ARBA" id="ARBA00022679"/>
    </source>
</evidence>
<name>A0A1G6BD57_9BACT</name>
<dbReference type="OrthoDB" id="9807414at2"/>
<organism evidence="3 4">
    <name type="scientific">Desulfonatronum thiosulfatophilum</name>
    <dbReference type="NCBI Taxonomy" id="617002"/>
    <lineage>
        <taxon>Bacteria</taxon>
        <taxon>Pseudomonadati</taxon>
        <taxon>Thermodesulfobacteriota</taxon>
        <taxon>Desulfovibrionia</taxon>
        <taxon>Desulfovibrionales</taxon>
        <taxon>Desulfonatronaceae</taxon>
        <taxon>Desulfonatronum</taxon>
    </lineage>
</organism>
<reference evidence="3 4" key="1">
    <citation type="submission" date="2016-10" db="EMBL/GenBank/DDBJ databases">
        <authorList>
            <person name="de Groot N.N."/>
        </authorList>
    </citation>
    <scope>NUCLEOTIDE SEQUENCE [LARGE SCALE GENOMIC DNA]</scope>
    <source>
        <strain evidence="3 4">ASO4-2</strain>
    </source>
</reference>
<accession>A0A1G6BD57</accession>
<dbReference type="PANTHER" id="PTHR12526:SF510">
    <property type="entry name" value="D-INOSITOL 3-PHOSPHATE GLYCOSYLTRANSFERASE"/>
    <property type="match status" value="1"/>
</dbReference>
<dbReference type="CDD" id="cd03801">
    <property type="entry name" value="GT4_PimA-like"/>
    <property type="match status" value="1"/>
</dbReference>
<keyword evidence="2 3" id="KW-0808">Transferase</keyword>
<keyword evidence="4" id="KW-1185">Reference proteome</keyword>
<protein>
    <submittedName>
        <fullName evidence="3">Glycosyltransferase involved in cell wall bisynthesis</fullName>
    </submittedName>
</protein>
<dbReference type="Gene3D" id="3.40.50.2000">
    <property type="entry name" value="Glycogen Phosphorylase B"/>
    <property type="match status" value="2"/>
</dbReference>
<dbReference type="Proteomes" id="UP000198771">
    <property type="component" value="Unassembled WGS sequence"/>
</dbReference>
<keyword evidence="1" id="KW-0328">Glycosyltransferase</keyword>
<evidence type="ECO:0000256" key="1">
    <source>
        <dbReference type="ARBA" id="ARBA00022676"/>
    </source>
</evidence>
<dbReference type="RefSeq" id="WP_092117743.1">
    <property type="nucleotide sequence ID" value="NZ_FMXO01000004.1"/>
</dbReference>
<proteinExistence type="predicted"/>
<dbReference type="AlphaFoldDB" id="A0A1G6BD57"/>
<sequence>MNTLFFVINQNPGDGSAHGLYCLRHCWWLAAVEQRKTVRLIYPRPSLLAAHATTEEILRRIGLAPLPNFHLHALPALLKPRGGRGITVNAVYYWSLSAFLQKSKQPQDILAGASFPKLMRFLYGRKKAIAGLRRVYEVHQLLCLERGALSVEAGIEREVLAGSRKLLTTTSVLRRQLEGMVPGKDVVTVGLSCGFDPGEISERIPEPTRPFTLAYIGSLYPEQGVQWLVQAWNELSRHVGLPLELIIAGGKPAEVEELRLLAKERQVSVQVRGPVPPKDLSALLKSVDALIIPALPLGRMPYVALTKAYDYLGLNRPILASNLPSVAEVLRPGQEALLYAPGDVEALAAGISQVAKDQVLADTLVANCRERREAFSWESRSRQWWKAVTA</sequence>
<dbReference type="GO" id="GO:0016757">
    <property type="term" value="F:glycosyltransferase activity"/>
    <property type="evidence" value="ECO:0007669"/>
    <property type="project" value="UniProtKB-KW"/>
</dbReference>
<dbReference type="STRING" id="617002.SAMN05660653_00917"/>